<reference evidence="11 12" key="1">
    <citation type="submission" date="2021-01" db="EMBL/GenBank/DDBJ databases">
        <title>Genomic Encyclopedia of Type Strains, Phase IV (KMG-IV): sequencing the most valuable type-strain genomes for metagenomic binning, comparative biology and taxonomic classification.</title>
        <authorList>
            <person name="Goeker M."/>
        </authorList>
    </citation>
    <scope>NUCLEOTIDE SEQUENCE [LARGE SCALE GENOMIC DNA]</scope>
    <source>
        <strain evidence="11 12">DSM 25540</strain>
    </source>
</reference>
<dbReference type="Gene3D" id="1.10.287.1700">
    <property type="match status" value="1"/>
</dbReference>
<evidence type="ECO:0000256" key="8">
    <source>
        <dbReference type="ARBA" id="ARBA00022927"/>
    </source>
</evidence>
<evidence type="ECO:0000313" key="11">
    <source>
        <dbReference type="EMBL" id="MBM7632593.1"/>
    </source>
</evidence>
<accession>A0ABS2PCS3</accession>
<keyword evidence="4" id="KW-0813">Transport</keyword>
<keyword evidence="7" id="KW-1005">Bacterial flagellum biogenesis</keyword>
<proteinExistence type="inferred from homology"/>
<comment type="subcellular location">
    <subcellularLocation>
        <location evidence="1">Cell membrane</location>
        <topology evidence="1">Peripheral membrane protein</topology>
        <orientation evidence="1">Cytoplasmic side</orientation>
    </subcellularLocation>
</comment>
<evidence type="ECO:0000313" key="12">
    <source>
        <dbReference type="Proteomes" id="UP000741863"/>
    </source>
</evidence>
<keyword evidence="10" id="KW-1006">Bacterial flagellum protein export</keyword>
<evidence type="ECO:0000256" key="3">
    <source>
        <dbReference type="ARBA" id="ARBA00020392"/>
    </source>
</evidence>
<keyword evidence="12" id="KW-1185">Reference proteome</keyword>
<comment type="similarity">
    <text evidence="2">Belongs to the FliJ family.</text>
</comment>
<dbReference type="Proteomes" id="UP000741863">
    <property type="component" value="Unassembled WGS sequence"/>
</dbReference>
<comment type="caution">
    <text evidence="11">The sequence shown here is derived from an EMBL/GenBank/DDBJ whole genome shotgun (WGS) entry which is preliminary data.</text>
</comment>
<evidence type="ECO:0000256" key="5">
    <source>
        <dbReference type="ARBA" id="ARBA00022475"/>
    </source>
</evidence>
<keyword evidence="5" id="KW-1003">Cell membrane</keyword>
<evidence type="ECO:0000256" key="2">
    <source>
        <dbReference type="ARBA" id="ARBA00010004"/>
    </source>
</evidence>
<keyword evidence="9" id="KW-0472">Membrane</keyword>
<gene>
    <name evidence="11" type="ORF">JOD17_001687</name>
</gene>
<evidence type="ECO:0000256" key="10">
    <source>
        <dbReference type="ARBA" id="ARBA00023225"/>
    </source>
</evidence>
<keyword evidence="8" id="KW-0653">Protein transport</keyword>
<keyword evidence="11" id="KW-0969">Cilium</keyword>
<dbReference type="NCBIfam" id="TIGR02473">
    <property type="entry name" value="flagell_FliJ"/>
    <property type="match status" value="1"/>
</dbReference>
<organism evidence="11 12">
    <name type="scientific">Geomicrobium sediminis</name>
    <dbReference type="NCBI Taxonomy" id="1347788"/>
    <lineage>
        <taxon>Bacteria</taxon>
        <taxon>Bacillati</taxon>
        <taxon>Bacillota</taxon>
        <taxon>Bacilli</taxon>
        <taxon>Bacillales</taxon>
        <taxon>Geomicrobium</taxon>
    </lineage>
</organism>
<protein>
    <recommendedName>
        <fullName evidence="3">Flagellar FliJ protein</fullName>
    </recommendedName>
</protein>
<sequence length="146" mass="17194">MTFSFSLQKLLQVKEKERDEKQKHFEVSRKQFEEAGYRLYHLLRDREQMIVGVEGYATSGTTIAALQTAQMASERMEKEIVHVQGLANDARAKMNVQKDALHHATIELKKLEKLKVKQHETYRQEEKLFEQQQLDETATLLYIRQN</sequence>
<name>A0ABS2PCS3_9BACL</name>
<dbReference type="RefSeq" id="WP_204696907.1">
    <property type="nucleotide sequence ID" value="NZ_JAFBEC010000004.1"/>
</dbReference>
<dbReference type="EMBL" id="JAFBEC010000004">
    <property type="protein sequence ID" value="MBM7632593.1"/>
    <property type="molecule type" value="Genomic_DNA"/>
</dbReference>
<dbReference type="InterPro" id="IPR053716">
    <property type="entry name" value="Flag_assembly_chemotaxis_eff"/>
</dbReference>
<evidence type="ECO:0000256" key="4">
    <source>
        <dbReference type="ARBA" id="ARBA00022448"/>
    </source>
</evidence>
<evidence type="ECO:0000256" key="6">
    <source>
        <dbReference type="ARBA" id="ARBA00022500"/>
    </source>
</evidence>
<evidence type="ECO:0000256" key="7">
    <source>
        <dbReference type="ARBA" id="ARBA00022795"/>
    </source>
</evidence>
<dbReference type="InterPro" id="IPR012823">
    <property type="entry name" value="Flagell_FliJ"/>
</dbReference>
<keyword evidence="6" id="KW-0145">Chemotaxis</keyword>
<evidence type="ECO:0000256" key="1">
    <source>
        <dbReference type="ARBA" id="ARBA00004413"/>
    </source>
</evidence>
<keyword evidence="11" id="KW-0966">Cell projection</keyword>
<dbReference type="Pfam" id="PF02050">
    <property type="entry name" value="FliJ"/>
    <property type="match status" value="1"/>
</dbReference>
<evidence type="ECO:0000256" key="9">
    <source>
        <dbReference type="ARBA" id="ARBA00023136"/>
    </source>
</evidence>
<keyword evidence="11" id="KW-0282">Flagellum</keyword>